<dbReference type="InterPro" id="IPR029903">
    <property type="entry name" value="RmlD-like-bd"/>
</dbReference>
<dbReference type="InterPro" id="IPR005913">
    <property type="entry name" value="dTDP_dehydrorham_reduct"/>
</dbReference>
<dbReference type="InterPro" id="IPR036291">
    <property type="entry name" value="NAD(P)-bd_dom_sf"/>
</dbReference>
<dbReference type="AlphaFoldDB" id="A0A6C0ILD8"/>
<dbReference type="GO" id="GO:0019305">
    <property type="term" value="P:dTDP-rhamnose biosynthetic process"/>
    <property type="evidence" value="ECO:0007669"/>
    <property type="project" value="TreeGrafter"/>
</dbReference>
<dbReference type="EMBL" id="MN740193">
    <property type="protein sequence ID" value="QHT92697.1"/>
    <property type="molecule type" value="Genomic_DNA"/>
</dbReference>
<evidence type="ECO:0000313" key="2">
    <source>
        <dbReference type="EMBL" id="QHT92697.1"/>
    </source>
</evidence>
<dbReference type="Gene3D" id="3.40.50.720">
    <property type="entry name" value="NAD(P)-binding Rossmann-like Domain"/>
    <property type="match status" value="1"/>
</dbReference>
<dbReference type="Gene3D" id="3.90.25.10">
    <property type="entry name" value="UDP-galactose 4-epimerase, domain 1"/>
    <property type="match status" value="1"/>
</dbReference>
<accession>A0A6C0ILD8</accession>
<proteinExistence type="predicted"/>
<sequence>MKIYIFGSNGMLGNYMKSYISNYYEVISLTRNDYDLNNLSIVSLTEFLTNKNIKENDLIINCAGVIPQASKQREQDSKLYFKINSLFPVILSMICEKFNTKMIHITTDCVFSGKTGNYHEVSQHDETNEYGISKSLGELCNATIIRTSIIGEELNNKISLLEWVRSNEGKKINGFTTHMWNGVTCLQLAKIVYQIINDKLYWNGIRHIFSPRSVSKYELVSLINEVYQLNIDIIPLETELCDKTLSTVYDTNSLFDIPDLVEQIKKIKYNYFYK</sequence>
<dbReference type="Pfam" id="PF04321">
    <property type="entry name" value="RmlD_sub_bind"/>
    <property type="match status" value="1"/>
</dbReference>
<evidence type="ECO:0000259" key="1">
    <source>
        <dbReference type="Pfam" id="PF04321"/>
    </source>
</evidence>
<protein>
    <recommendedName>
        <fullName evidence="1">RmlD-like substrate binding domain-containing protein</fullName>
    </recommendedName>
</protein>
<dbReference type="SUPFAM" id="SSF51735">
    <property type="entry name" value="NAD(P)-binding Rossmann-fold domains"/>
    <property type="match status" value="1"/>
</dbReference>
<name>A0A6C0ILD8_9ZZZZ</name>
<feature type="domain" description="RmlD-like substrate binding" evidence="1">
    <location>
        <begin position="1"/>
        <end position="229"/>
    </location>
</feature>
<dbReference type="GO" id="GO:0005829">
    <property type="term" value="C:cytosol"/>
    <property type="evidence" value="ECO:0007669"/>
    <property type="project" value="TreeGrafter"/>
</dbReference>
<dbReference type="GO" id="GO:0008831">
    <property type="term" value="F:dTDP-4-dehydrorhamnose reductase activity"/>
    <property type="evidence" value="ECO:0007669"/>
    <property type="project" value="TreeGrafter"/>
</dbReference>
<dbReference type="PANTHER" id="PTHR10491:SF4">
    <property type="entry name" value="METHIONINE ADENOSYLTRANSFERASE 2 SUBUNIT BETA"/>
    <property type="match status" value="1"/>
</dbReference>
<reference evidence="2" key="1">
    <citation type="journal article" date="2020" name="Nature">
        <title>Giant virus diversity and host interactions through global metagenomics.</title>
        <authorList>
            <person name="Schulz F."/>
            <person name="Roux S."/>
            <person name="Paez-Espino D."/>
            <person name="Jungbluth S."/>
            <person name="Walsh D.A."/>
            <person name="Denef V.J."/>
            <person name="McMahon K.D."/>
            <person name="Konstantinidis K.T."/>
            <person name="Eloe-Fadrosh E.A."/>
            <person name="Kyrpides N.C."/>
            <person name="Woyke T."/>
        </authorList>
    </citation>
    <scope>NUCLEOTIDE SEQUENCE</scope>
    <source>
        <strain evidence="2">GVMAG-M-3300023184-89</strain>
    </source>
</reference>
<dbReference type="PANTHER" id="PTHR10491">
    <property type="entry name" value="DTDP-4-DEHYDRORHAMNOSE REDUCTASE"/>
    <property type="match status" value="1"/>
</dbReference>
<organism evidence="2">
    <name type="scientific">viral metagenome</name>
    <dbReference type="NCBI Taxonomy" id="1070528"/>
    <lineage>
        <taxon>unclassified sequences</taxon>
        <taxon>metagenomes</taxon>
        <taxon>organismal metagenomes</taxon>
    </lineage>
</organism>